<comment type="function">
    <text evidence="8">Catalyzes a mechanistically unusual reaction, the ATP-dependent insertion of CO2 between the N7 and N8 nitrogen atoms of 7,8-diaminopelargonic acid (DAPA, also called 7,8-diammoniononanoate) to form a ureido ring.</text>
</comment>
<dbReference type="NCBIfam" id="TIGR00347">
    <property type="entry name" value="bioD"/>
    <property type="match status" value="1"/>
</dbReference>
<dbReference type="PIRSF" id="PIRSF006755">
    <property type="entry name" value="DTB_synth"/>
    <property type="match status" value="1"/>
</dbReference>
<feature type="binding site" evidence="8">
    <location>
        <begin position="40"/>
        <end position="45"/>
    </location>
    <ligand>
        <name>ATP</name>
        <dbReference type="ChEBI" id="CHEBI:30616"/>
    </ligand>
</feature>
<evidence type="ECO:0000256" key="4">
    <source>
        <dbReference type="ARBA" id="ARBA00022741"/>
    </source>
</evidence>
<dbReference type="EC" id="6.3.3.3" evidence="8"/>
<dbReference type="Pfam" id="PF13500">
    <property type="entry name" value="AAA_26"/>
    <property type="match status" value="1"/>
</dbReference>
<dbReference type="InterPro" id="IPR027417">
    <property type="entry name" value="P-loop_NTPase"/>
</dbReference>
<dbReference type="GO" id="GO:0042803">
    <property type="term" value="F:protein homodimerization activity"/>
    <property type="evidence" value="ECO:0007669"/>
    <property type="project" value="UniProtKB-ARBA"/>
</dbReference>
<reference evidence="10" key="1">
    <citation type="submission" date="2024-06" db="EMBL/GenBank/DDBJ databases">
        <authorList>
            <person name="Li S."/>
        </authorList>
    </citation>
    <scope>NUCLEOTIDE SEQUENCE</scope>
    <source>
        <strain evidence="10">SR10</strain>
    </source>
</reference>
<feature type="binding site" evidence="8">
    <location>
        <position position="143"/>
    </location>
    <ligand>
        <name>Mg(2+)</name>
        <dbReference type="ChEBI" id="CHEBI:18420"/>
    </ligand>
</feature>
<feature type="active site" evidence="8">
    <location>
        <position position="65"/>
    </location>
</feature>
<keyword evidence="4 8" id="KW-0547">Nucleotide-binding</keyword>
<gene>
    <name evidence="8 10" type="primary">bioD</name>
    <name evidence="10" type="ORF">ABU614_02895</name>
</gene>
<keyword evidence="5 8" id="KW-0093">Biotin biosynthesis</keyword>
<evidence type="ECO:0000256" key="7">
    <source>
        <dbReference type="ARBA" id="ARBA00022842"/>
    </source>
</evidence>
<evidence type="ECO:0000256" key="6">
    <source>
        <dbReference type="ARBA" id="ARBA00022840"/>
    </source>
</evidence>
<dbReference type="AlphaFoldDB" id="A0AAU8MVM9"/>
<dbReference type="InterPro" id="IPR004472">
    <property type="entry name" value="DTB_synth_BioD"/>
</dbReference>
<protein>
    <recommendedName>
        <fullName evidence="8">ATP-dependent dethiobiotin synthetase BioD</fullName>
        <ecNumber evidence="8">6.3.3.3</ecNumber>
    </recommendedName>
    <alternativeName>
        <fullName evidence="8">DTB synthetase</fullName>
        <shortName evidence="8">DTBS</shortName>
    </alternativeName>
    <alternativeName>
        <fullName evidence="8">Dethiobiotin synthase</fullName>
    </alternativeName>
</protein>
<feature type="binding site" evidence="8">
    <location>
        <position position="82"/>
    </location>
    <ligand>
        <name>Mg(2+)</name>
        <dbReference type="ChEBI" id="CHEBI:18420"/>
    </ligand>
</feature>
<comment type="cofactor">
    <cofactor evidence="8">
        <name>Mg(2+)</name>
        <dbReference type="ChEBI" id="CHEBI:18420"/>
    </cofactor>
</comment>
<accession>A0AAU8MVM9</accession>
<sequence>MSHNQPPVAGAIRPTAANRADPAPRPACPPGVFVTGTDTGIGKSLASAALLHALRARGLRAVGMKPVASGCEPGPDGWRNEDALLLQAASSPVPSYEDVNPYALPQPLAPEIAAAEAGVSIELDTILAAHARLAAQADCVVVEGVGGWAAPISATLDQVDLVRALDVPVVLVVGLRLGAINHARLSARALQADGVRAIGWIANGIDPDMARADENFEILRARLPMPCWGRLPYAPQPDPHALAQRLAPVF</sequence>
<dbReference type="EMBL" id="CP159925">
    <property type="protein sequence ID" value="XCO75754.1"/>
    <property type="molecule type" value="Genomic_DNA"/>
</dbReference>
<dbReference type="GO" id="GO:0005524">
    <property type="term" value="F:ATP binding"/>
    <property type="evidence" value="ECO:0007669"/>
    <property type="project" value="UniProtKB-UniRule"/>
</dbReference>
<proteinExistence type="inferred from homology"/>
<organism evidence="10">
    <name type="scientific">Lysobacter firmicutimachus</name>
    <dbReference type="NCBI Taxonomy" id="1792846"/>
    <lineage>
        <taxon>Bacteria</taxon>
        <taxon>Pseudomonadati</taxon>
        <taxon>Pseudomonadota</taxon>
        <taxon>Gammaproteobacteria</taxon>
        <taxon>Lysobacterales</taxon>
        <taxon>Lysobacteraceae</taxon>
        <taxon>Lysobacter</taxon>
    </lineage>
</organism>
<comment type="caution">
    <text evidence="8">Lacks conserved residue(s) required for the propagation of feature annotation.</text>
</comment>
<dbReference type="GO" id="GO:0004141">
    <property type="term" value="F:dethiobiotin synthase activity"/>
    <property type="evidence" value="ECO:0007669"/>
    <property type="project" value="UniProtKB-UniRule"/>
</dbReference>
<keyword evidence="1 8" id="KW-0963">Cytoplasm</keyword>
<evidence type="ECO:0000256" key="1">
    <source>
        <dbReference type="ARBA" id="ARBA00022490"/>
    </source>
</evidence>
<feature type="region of interest" description="Disordered" evidence="9">
    <location>
        <begin position="1"/>
        <end position="27"/>
    </location>
</feature>
<dbReference type="Gene3D" id="3.40.50.300">
    <property type="entry name" value="P-loop containing nucleotide triphosphate hydrolases"/>
    <property type="match status" value="1"/>
</dbReference>
<evidence type="ECO:0000313" key="10">
    <source>
        <dbReference type="EMBL" id="XCO75754.1"/>
    </source>
</evidence>
<keyword evidence="7 8" id="KW-0460">Magnesium</keyword>
<feature type="binding site" evidence="8">
    <location>
        <position position="82"/>
    </location>
    <ligand>
        <name>ATP</name>
        <dbReference type="ChEBI" id="CHEBI:30616"/>
    </ligand>
</feature>
<name>A0AAU8MVM9_9GAMM</name>
<dbReference type="PANTHER" id="PTHR43210">
    <property type="entry name" value="DETHIOBIOTIN SYNTHETASE"/>
    <property type="match status" value="1"/>
</dbReference>
<evidence type="ECO:0000256" key="3">
    <source>
        <dbReference type="ARBA" id="ARBA00022723"/>
    </source>
</evidence>
<comment type="subcellular location">
    <subcellularLocation>
        <location evidence="8">Cytoplasm</location>
    </subcellularLocation>
</comment>
<evidence type="ECO:0000256" key="9">
    <source>
        <dbReference type="SAM" id="MobiDB-lite"/>
    </source>
</evidence>
<evidence type="ECO:0000256" key="8">
    <source>
        <dbReference type="HAMAP-Rule" id="MF_00336"/>
    </source>
</evidence>
<dbReference type="CDD" id="cd03109">
    <property type="entry name" value="DTBS"/>
    <property type="match status" value="1"/>
</dbReference>
<feature type="binding site" evidence="8">
    <location>
        <begin position="143"/>
        <end position="146"/>
    </location>
    <ligand>
        <name>ATP</name>
        <dbReference type="ChEBI" id="CHEBI:30616"/>
    </ligand>
</feature>
<dbReference type="PANTHER" id="PTHR43210:SF5">
    <property type="entry name" value="DETHIOBIOTIN SYNTHETASE"/>
    <property type="match status" value="1"/>
</dbReference>
<dbReference type="FunFam" id="3.40.50.300:FF:000292">
    <property type="entry name" value="ATP-dependent dethiobiotin synthetase BioD"/>
    <property type="match status" value="1"/>
</dbReference>
<feature type="binding site" evidence="8">
    <location>
        <position position="69"/>
    </location>
    <ligand>
        <name>substrate</name>
    </ligand>
</feature>
<keyword evidence="3 8" id="KW-0479">Metal-binding</keyword>
<comment type="pathway">
    <text evidence="8">Cofactor biosynthesis; biotin biosynthesis; biotin from 7,8-diaminononanoate: step 1/2.</text>
</comment>
<keyword evidence="6 8" id="KW-0067">ATP-binding</keyword>
<keyword evidence="2 8" id="KW-0436">Ligase</keyword>
<dbReference type="GO" id="GO:0005829">
    <property type="term" value="C:cytosol"/>
    <property type="evidence" value="ECO:0007669"/>
    <property type="project" value="TreeGrafter"/>
</dbReference>
<comment type="subunit">
    <text evidence="8">Homodimer.</text>
</comment>
<feature type="binding site" evidence="8">
    <location>
        <position position="44"/>
    </location>
    <ligand>
        <name>Mg(2+)</name>
        <dbReference type="ChEBI" id="CHEBI:18420"/>
    </ligand>
</feature>
<evidence type="ECO:0000256" key="2">
    <source>
        <dbReference type="ARBA" id="ARBA00022598"/>
    </source>
</evidence>
<comment type="catalytic activity">
    <reaction evidence="8">
        <text>(7R,8S)-7,8-diammoniononanoate + CO2 + ATP = (4R,5S)-dethiobiotin + ADP + phosphate + 3 H(+)</text>
        <dbReference type="Rhea" id="RHEA:15805"/>
        <dbReference type="ChEBI" id="CHEBI:15378"/>
        <dbReference type="ChEBI" id="CHEBI:16526"/>
        <dbReference type="ChEBI" id="CHEBI:30616"/>
        <dbReference type="ChEBI" id="CHEBI:43474"/>
        <dbReference type="ChEBI" id="CHEBI:149469"/>
        <dbReference type="ChEBI" id="CHEBI:149473"/>
        <dbReference type="ChEBI" id="CHEBI:456216"/>
        <dbReference type="EC" id="6.3.3.3"/>
    </reaction>
</comment>
<dbReference type="GO" id="GO:0009102">
    <property type="term" value="P:biotin biosynthetic process"/>
    <property type="evidence" value="ECO:0007669"/>
    <property type="project" value="UniProtKB-UniRule"/>
</dbReference>
<comment type="similarity">
    <text evidence="8">Belongs to the dethiobiotin synthetase family.</text>
</comment>
<dbReference type="SUPFAM" id="SSF52540">
    <property type="entry name" value="P-loop containing nucleoside triphosphate hydrolases"/>
    <property type="match status" value="1"/>
</dbReference>
<dbReference type="GO" id="GO:0000287">
    <property type="term" value="F:magnesium ion binding"/>
    <property type="evidence" value="ECO:0007669"/>
    <property type="project" value="UniProtKB-UniRule"/>
</dbReference>
<evidence type="ECO:0000256" key="5">
    <source>
        <dbReference type="ARBA" id="ARBA00022756"/>
    </source>
</evidence>
<dbReference type="HAMAP" id="MF_00336">
    <property type="entry name" value="BioD"/>
    <property type="match status" value="1"/>
</dbReference>